<protein>
    <submittedName>
        <fullName evidence="3">Uncharacterized protein</fullName>
    </submittedName>
</protein>
<feature type="region of interest" description="Disordered" evidence="1">
    <location>
        <begin position="86"/>
        <end position="157"/>
    </location>
</feature>
<feature type="compositionally biased region" description="Pro residues" evidence="1">
    <location>
        <begin position="148"/>
        <end position="157"/>
    </location>
</feature>
<reference evidence="3 4" key="1">
    <citation type="submission" date="2024-07" db="EMBL/GenBank/DDBJ databases">
        <title>Draft sequence of the Neodothiora populina.</title>
        <authorList>
            <person name="Drown D.D."/>
            <person name="Schuette U.S."/>
            <person name="Buechlein A.B."/>
            <person name="Rusch D.R."/>
            <person name="Winton L.W."/>
            <person name="Adams G.A."/>
        </authorList>
    </citation>
    <scope>NUCLEOTIDE SEQUENCE [LARGE SCALE GENOMIC DNA]</scope>
    <source>
        <strain evidence="3 4">CPC 39397</strain>
    </source>
</reference>
<dbReference type="Pfam" id="PF12273">
    <property type="entry name" value="RCR"/>
    <property type="match status" value="1"/>
</dbReference>
<dbReference type="EMBL" id="JBFMKM010000004">
    <property type="protein sequence ID" value="KAL1306685.1"/>
    <property type="molecule type" value="Genomic_DNA"/>
</dbReference>
<dbReference type="GeneID" id="95979054"/>
<feature type="transmembrane region" description="Helical" evidence="2">
    <location>
        <begin position="37"/>
        <end position="57"/>
    </location>
</feature>
<proteinExistence type="predicted"/>
<dbReference type="RefSeq" id="XP_069202957.1">
    <property type="nucleotide sequence ID" value="XM_069345131.1"/>
</dbReference>
<dbReference type="Proteomes" id="UP001562354">
    <property type="component" value="Unassembled WGS sequence"/>
</dbReference>
<gene>
    <name evidence="3" type="ORF">AAFC00_005355</name>
</gene>
<organism evidence="3 4">
    <name type="scientific">Neodothiora populina</name>
    <dbReference type="NCBI Taxonomy" id="2781224"/>
    <lineage>
        <taxon>Eukaryota</taxon>
        <taxon>Fungi</taxon>
        <taxon>Dikarya</taxon>
        <taxon>Ascomycota</taxon>
        <taxon>Pezizomycotina</taxon>
        <taxon>Dothideomycetes</taxon>
        <taxon>Dothideomycetidae</taxon>
        <taxon>Dothideales</taxon>
        <taxon>Dothioraceae</taxon>
        <taxon>Neodothiora</taxon>
    </lineage>
</organism>
<evidence type="ECO:0000256" key="1">
    <source>
        <dbReference type="SAM" id="MobiDB-lite"/>
    </source>
</evidence>
<name>A0ABR3PLP6_9PEZI</name>
<keyword evidence="2" id="KW-0472">Membrane</keyword>
<feature type="compositionally biased region" description="Polar residues" evidence="1">
    <location>
        <begin position="123"/>
        <end position="142"/>
    </location>
</feature>
<evidence type="ECO:0000313" key="4">
    <source>
        <dbReference type="Proteomes" id="UP001562354"/>
    </source>
</evidence>
<evidence type="ECO:0000256" key="2">
    <source>
        <dbReference type="SAM" id="Phobius"/>
    </source>
</evidence>
<keyword evidence="4" id="KW-1185">Reference proteome</keyword>
<accession>A0ABR3PLP6</accession>
<dbReference type="PANTHER" id="PTHR28187">
    <property type="entry name" value="PROTEIN RCR1-RELATED"/>
    <property type="match status" value="1"/>
</dbReference>
<sequence>MAPTLLSNTLLPRYIYGYNNCYYGNCTSSRWSSWGRWVLLGCLIAAAIILFFLFSCLTARRRRRQGYAPYRGTGWALAGHGPAQYTSQPHYGNGAQPMQQQRPYYNNSNNPPPPPAYTPPANQSYYGNNPNIELQQPETAYSGQYAPPKDPPPHVVR</sequence>
<evidence type="ECO:0000313" key="3">
    <source>
        <dbReference type="EMBL" id="KAL1306685.1"/>
    </source>
</evidence>
<feature type="compositionally biased region" description="Polar residues" evidence="1">
    <location>
        <begin position="86"/>
        <end position="102"/>
    </location>
</feature>
<dbReference type="InterPro" id="IPR020999">
    <property type="entry name" value="Chitin_synth_reg_RCR"/>
</dbReference>
<keyword evidence="2" id="KW-1133">Transmembrane helix</keyword>
<dbReference type="PANTHER" id="PTHR28187:SF1">
    <property type="entry name" value="PROTEIN RCR1-RELATED"/>
    <property type="match status" value="1"/>
</dbReference>
<comment type="caution">
    <text evidence="3">The sequence shown here is derived from an EMBL/GenBank/DDBJ whole genome shotgun (WGS) entry which is preliminary data.</text>
</comment>
<keyword evidence="2" id="KW-0812">Transmembrane</keyword>